<dbReference type="SUPFAM" id="SSF58104">
    <property type="entry name" value="Methyl-accepting chemotaxis protein (MCP) signaling domain"/>
    <property type="match status" value="1"/>
</dbReference>
<feature type="domain" description="Methyl-accepting transducer" evidence="10">
    <location>
        <begin position="368"/>
        <end position="604"/>
    </location>
</feature>
<evidence type="ECO:0000256" key="2">
    <source>
        <dbReference type="ARBA" id="ARBA00022692"/>
    </source>
</evidence>
<dbReference type="PROSITE" id="PS50885">
    <property type="entry name" value="HAMP"/>
    <property type="match status" value="1"/>
</dbReference>
<evidence type="ECO:0000256" key="6">
    <source>
        <dbReference type="ARBA" id="ARBA00029447"/>
    </source>
</evidence>
<dbReference type="GO" id="GO:0007165">
    <property type="term" value="P:signal transduction"/>
    <property type="evidence" value="ECO:0007669"/>
    <property type="project" value="UniProtKB-KW"/>
</dbReference>
<accession>A0A1H1M2V7</accession>
<dbReference type="SUPFAM" id="SSF103190">
    <property type="entry name" value="Sensory domain-like"/>
    <property type="match status" value="1"/>
</dbReference>
<dbReference type="GO" id="GO:0016020">
    <property type="term" value="C:membrane"/>
    <property type="evidence" value="ECO:0007669"/>
    <property type="project" value="UniProtKB-SubCell"/>
</dbReference>
<evidence type="ECO:0000256" key="5">
    <source>
        <dbReference type="ARBA" id="ARBA00023224"/>
    </source>
</evidence>
<sequence length="640" mass="68068">MTLQKKFVATLAALLVVFILVGVVISSVTQTRLIHARATTESAGLRNEVLRLLGVTDAIMSERVRNSMALLIERGTALGEASLGSSVQVGGASAAQLQLGYQPQANDFALVDGLTQVMGGTATLFSRQGDNFIRVSTNVMREGQRAIGTQLAPDGAAIKAILAGQAFYGQVDILGQPYLTGYEPIKDASGRVLGIWYVGYSANLTSLAEAIADARILEDGFVALRDPTGKIRMHSSHLSDEQIADALADTEGQWHIETAPFAPWGYDIVLGYSNAEVSALIIKNSLAVAALITLAGVILAIGISLLMKFIVSRPLNATIAAIEDIADGKGDLTVRFNAQGRDEFAILAGAFDRLLDRIQHTIREALESSGTILKQADELARIAEQSASSVSVQNRETEMVATAMHEMSLTAQSVAQSAAAGETAANQASREAEEGRGTMNSTVSSIQQQASEITASMQVIDELASASNDIGKVLEVIVGIAEQTNLLALNAAIEAARAGEQGRGFAVVADEVRSLAQRTQASTQQIHSMIDRVQTGVSRSSSMMESNRALATRNAEVAEAAGKAFSDVMNAVTRINQVNTEIASAAEEQSHVSEEINRNVVRISDEALKNSEQVEQTRIASQNLTQLAEKLRALLAYYKV</sequence>
<dbReference type="Pfam" id="PF00015">
    <property type="entry name" value="MCPsignal"/>
    <property type="match status" value="1"/>
</dbReference>
<evidence type="ECO:0000256" key="3">
    <source>
        <dbReference type="ARBA" id="ARBA00022989"/>
    </source>
</evidence>
<dbReference type="InterPro" id="IPR003660">
    <property type="entry name" value="HAMP_dom"/>
</dbReference>
<evidence type="ECO:0000313" key="12">
    <source>
        <dbReference type="EMBL" id="SDR80980.1"/>
    </source>
</evidence>
<dbReference type="RefSeq" id="WP_092283461.1">
    <property type="nucleotide sequence ID" value="NZ_LT629763.1"/>
</dbReference>
<evidence type="ECO:0000256" key="4">
    <source>
        <dbReference type="ARBA" id="ARBA00023136"/>
    </source>
</evidence>
<feature type="region of interest" description="Disordered" evidence="8">
    <location>
        <begin position="418"/>
        <end position="447"/>
    </location>
</feature>
<dbReference type="InterPro" id="IPR004089">
    <property type="entry name" value="MCPsignal_dom"/>
</dbReference>
<keyword evidence="3 9" id="KW-1133">Transmembrane helix</keyword>
<comment type="subcellular location">
    <subcellularLocation>
        <location evidence="1">Membrane</location>
        <topology evidence="1">Multi-pass membrane protein</topology>
    </subcellularLocation>
</comment>
<evidence type="ECO:0000259" key="10">
    <source>
        <dbReference type="PROSITE" id="PS50111"/>
    </source>
</evidence>
<feature type="compositionally biased region" description="Polar residues" evidence="8">
    <location>
        <begin position="438"/>
        <end position="447"/>
    </location>
</feature>
<protein>
    <submittedName>
        <fullName evidence="12">Methyl-accepting chemotaxis protein</fullName>
    </submittedName>
</protein>
<reference evidence="13" key="1">
    <citation type="submission" date="2016-10" db="EMBL/GenBank/DDBJ databases">
        <authorList>
            <person name="Varghese N."/>
            <person name="Submissions S."/>
        </authorList>
    </citation>
    <scope>NUCLEOTIDE SEQUENCE [LARGE SCALE GENOMIC DNA]</scope>
    <source>
        <strain evidence="13">JCM 14963</strain>
    </source>
</reference>
<dbReference type="Pfam" id="PF17201">
    <property type="entry name" value="Cache_3-Cache_2"/>
    <property type="match status" value="1"/>
</dbReference>
<dbReference type="Pfam" id="PF00672">
    <property type="entry name" value="HAMP"/>
    <property type="match status" value="1"/>
</dbReference>
<dbReference type="FunFam" id="1.10.287.950:FF:000001">
    <property type="entry name" value="Methyl-accepting chemotaxis sensory transducer"/>
    <property type="match status" value="1"/>
</dbReference>
<dbReference type="InterPro" id="IPR033462">
    <property type="entry name" value="Cache_3-Cache_2"/>
</dbReference>
<name>A0A1H1M2V7_9GAMM</name>
<evidence type="ECO:0000256" key="8">
    <source>
        <dbReference type="SAM" id="MobiDB-lite"/>
    </source>
</evidence>
<dbReference type="SMART" id="SM00304">
    <property type="entry name" value="HAMP"/>
    <property type="match status" value="1"/>
</dbReference>
<dbReference type="EMBL" id="LT629763">
    <property type="protein sequence ID" value="SDR80980.1"/>
    <property type="molecule type" value="Genomic_DNA"/>
</dbReference>
<dbReference type="Gene3D" id="1.10.287.950">
    <property type="entry name" value="Methyl-accepting chemotaxis protein"/>
    <property type="match status" value="1"/>
</dbReference>
<dbReference type="PANTHER" id="PTHR32089">
    <property type="entry name" value="METHYL-ACCEPTING CHEMOTAXIS PROTEIN MCPB"/>
    <property type="match status" value="1"/>
</dbReference>
<dbReference type="OrthoDB" id="9763018at2"/>
<keyword evidence="4 9" id="KW-0472">Membrane</keyword>
<keyword evidence="2 9" id="KW-0812">Transmembrane</keyword>
<dbReference type="PANTHER" id="PTHR32089:SF119">
    <property type="entry name" value="METHYL-ACCEPTING CHEMOTAXIS PROTEIN CTPL"/>
    <property type="match status" value="1"/>
</dbReference>
<dbReference type="STRING" id="472181.SAMN05216271_0461"/>
<dbReference type="SMART" id="SM00283">
    <property type="entry name" value="MA"/>
    <property type="match status" value="1"/>
</dbReference>
<evidence type="ECO:0000259" key="11">
    <source>
        <dbReference type="PROSITE" id="PS50885"/>
    </source>
</evidence>
<feature type="transmembrane region" description="Helical" evidence="9">
    <location>
        <begin position="286"/>
        <end position="306"/>
    </location>
</feature>
<evidence type="ECO:0000256" key="7">
    <source>
        <dbReference type="PROSITE-ProRule" id="PRU00284"/>
    </source>
</evidence>
<organism evidence="12 13">
    <name type="scientific">Halopseudomonas sabulinigri</name>
    <dbReference type="NCBI Taxonomy" id="472181"/>
    <lineage>
        <taxon>Bacteria</taxon>
        <taxon>Pseudomonadati</taxon>
        <taxon>Pseudomonadota</taxon>
        <taxon>Gammaproteobacteria</taxon>
        <taxon>Pseudomonadales</taxon>
        <taxon>Pseudomonadaceae</taxon>
        <taxon>Halopseudomonas</taxon>
    </lineage>
</organism>
<keyword evidence="5 7" id="KW-0807">Transducer</keyword>
<evidence type="ECO:0000256" key="9">
    <source>
        <dbReference type="SAM" id="Phobius"/>
    </source>
</evidence>
<dbReference type="PROSITE" id="PS50111">
    <property type="entry name" value="CHEMOTAXIS_TRANSDUC_2"/>
    <property type="match status" value="1"/>
</dbReference>
<gene>
    <name evidence="12" type="ORF">SAMN05216271_0461</name>
</gene>
<proteinExistence type="inferred from homology"/>
<dbReference type="Proteomes" id="UP000243413">
    <property type="component" value="Chromosome I"/>
</dbReference>
<dbReference type="CDD" id="cd06225">
    <property type="entry name" value="HAMP"/>
    <property type="match status" value="1"/>
</dbReference>
<comment type="similarity">
    <text evidence="6">Belongs to the methyl-accepting chemotaxis (MCP) protein family.</text>
</comment>
<feature type="domain" description="HAMP" evidence="11">
    <location>
        <begin position="309"/>
        <end position="363"/>
    </location>
</feature>
<evidence type="ECO:0000313" key="13">
    <source>
        <dbReference type="Proteomes" id="UP000243413"/>
    </source>
</evidence>
<dbReference type="InterPro" id="IPR029151">
    <property type="entry name" value="Sensor-like_sf"/>
</dbReference>
<dbReference type="CDD" id="cd11386">
    <property type="entry name" value="MCP_signal"/>
    <property type="match status" value="1"/>
</dbReference>
<dbReference type="AlphaFoldDB" id="A0A1H1M2V7"/>
<dbReference type="GO" id="GO:0006935">
    <property type="term" value="P:chemotaxis"/>
    <property type="evidence" value="ECO:0007669"/>
    <property type="project" value="UniProtKB-ARBA"/>
</dbReference>
<evidence type="ECO:0000256" key="1">
    <source>
        <dbReference type="ARBA" id="ARBA00004141"/>
    </source>
</evidence>